<gene>
    <name evidence="1" type="ORF">HPB47_018178</name>
</gene>
<proteinExistence type="predicted"/>
<organism evidence="1 2">
    <name type="scientific">Ixodes persulcatus</name>
    <name type="common">Taiga tick</name>
    <dbReference type="NCBI Taxonomy" id="34615"/>
    <lineage>
        <taxon>Eukaryota</taxon>
        <taxon>Metazoa</taxon>
        <taxon>Ecdysozoa</taxon>
        <taxon>Arthropoda</taxon>
        <taxon>Chelicerata</taxon>
        <taxon>Arachnida</taxon>
        <taxon>Acari</taxon>
        <taxon>Parasitiformes</taxon>
        <taxon>Ixodida</taxon>
        <taxon>Ixodoidea</taxon>
        <taxon>Ixodidae</taxon>
        <taxon>Ixodinae</taxon>
        <taxon>Ixodes</taxon>
    </lineage>
</organism>
<evidence type="ECO:0000313" key="1">
    <source>
        <dbReference type="EMBL" id="KAG0436042.1"/>
    </source>
</evidence>
<reference evidence="1 2" key="1">
    <citation type="journal article" date="2020" name="Cell">
        <title>Large-Scale Comparative Analyses of Tick Genomes Elucidate Their Genetic Diversity and Vector Capacities.</title>
        <authorList>
            <consortium name="Tick Genome and Microbiome Consortium (TIGMIC)"/>
            <person name="Jia N."/>
            <person name="Wang J."/>
            <person name="Shi W."/>
            <person name="Du L."/>
            <person name="Sun Y."/>
            <person name="Zhan W."/>
            <person name="Jiang J.F."/>
            <person name="Wang Q."/>
            <person name="Zhang B."/>
            <person name="Ji P."/>
            <person name="Bell-Sakyi L."/>
            <person name="Cui X.M."/>
            <person name="Yuan T.T."/>
            <person name="Jiang B.G."/>
            <person name="Yang W.F."/>
            <person name="Lam T.T."/>
            <person name="Chang Q.C."/>
            <person name="Ding S.J."/>
            <person name="Wang X.J."/>
            <person name="Zhu J.G."/>
            <person name="Ruan X.D."/>
            <person name="Zhao L."/>
            <person name="Wei J.T."/>
            <person name="Ye R.Z."/>
            <person name="Que T.C."/>
            <person name="Du C.H."/>
            <person name="Zhou Y.H."/>
            <person name="Cheng J.X."/>
            <person name="Dai P.F."/>
            <person name="Guo W.B."/>
            <person name="Han X.H."/>
            <person name="Huang E.J."/>
            <person name="Li L.F."/>
            <person name="Wei W."/>
            <person name="Gao Y.C."/>
            <person name="Liu J.Z."/>
            <person name="Shao H.Z."/>
            <person name="Wang X."/>
            <person name="Wang C.C."/>
            <person name="Yang T.C."/>
            <person name="Huo Q.B."/>
            <person name="Li W."/>
            <person name="Chen H.Y."/>
            <person name="Chen S.E."/>
            <person name="Zhou L.G."/>
            <person name="Ni X.B."/>
            <person name="Tian J.H."/>
            <person name="Sheng Y."/>
            <person name="Liu T."/>
            <person name="Pan Y.S."/>
            <person name="Xia L.Y."/>
            <person name="Li J."/>
            <person name="Zhao F."/>
            <person name="Cao W.C."/>
        </authorList>
    </citation>
    <scope>NUCLEOTIDE SEQUENCE [LARGE SCALE GENOMIC DNA]</scope>
    <source>
        <strain evidence="1">Iper-2018</strain>
    </source>
</reference>
<protein>
    <submittedName>
        <fullName evidence="1">Uncharacterized protein</fullName>
    </submittedName>
</protein>
<sequence>MLARHCLEEKLALQYFGILCSIPTPAHFDLDKYRTGTRPCASTAEDSEMEDLSQCSQEDEESRRRQLRRAYRDLINRTVADPDDETAVPPTETLDEAKQLFSKVTRTQEAVLDSKLMVLMASKGRKCASLLPINLHTFDAEEFAGRALSIMGTSAPVGQKLDLAAWAQLGRFAEEPLKRSAPFWYLYGAAGEVPPRVRQARRTVVEAPDRPETVAKKVSSGDRTNKETTTEHVGHIHGLLKALHSRLGGPLPYHEFVIHPTSFSKTCENIFHLSFLINEGHARIIEEDGLLLVEPVDRTSSSAVAQAANRNGVFVKTLTMTQWREAVRGLGTREPTIAD</sequence>
<comment type="caution">
    <text evidence="1">The sequence shown here is derived from an EMBL/GenBank/DDBJ whole genome shotgun (WGS) entry which is preliminary data.</text>
</comment>
<accession>A0AC60QNM8</accession>
<dbReference type="Proteomes" id="UP000805193">
    <property type="component" value="Unassembled WGS sequence"/>
</dbReference>
<keyword evidence="2" id="KW-1185">Reference proteome</keyword>
<name>A0AC60QNM8_IXOPE</name>
<evidence type="ECO:0000313" key="2">
    <source>
        <dbReference type="Proteomes" id="UP000805193"/>
    </source>
</evidence>
<dbReference type="EMBL" id="JABSTQ010007235">
    <property type="protein sequence ID" value="KAG0436042.1"/>
    <property type="molecule type" value="Genomic_DNA"/>
</dbReference>